<dbReference type="EMBL" id="LAZR01046956">
    <property type="protein sequence ID" value="KKK95335.1"/>
    <property type="molecule type" value="Genomic_DNA"/>
</dbReference>
<evidence type="ECO:0000313" key="1">
    <source>
        <dbReference type="EMBL" id="KKK95335.1"/>
    </source>
</evidence>
<dbReference type="AlphaFoldDB" id="A0A0F9AAT9"/>
<feature type="non-terminal residue" evidence="1">
    <location>
        <position position="1"/>
    </location>
</feature>
<sequence length="247" mass="25554">SGGALTIGRAVGVIAKTSELRSDLVETGLQARTTAQWDGGTRTIITNTTATATTTLHAYPNRFNDGYVWVNDLAGEGQILQIKTHGVSASSGSTSLTLNIYEDELLTIAITTASQMGLVENLYSDVIVHPGITGSGIVLGVALRGVASGKYFWLQTWGPCPVMAGPSTMVVGEQAIAGCTTGSTTALAMVPGSAYPANTTMQFVASTATTGSTGYTVNMFMQPELGFVLVAATGDAEYALIYLTIAP</sequence>
<name>A0A0F9AAT9_9ZZZZ</name>
<proteinExistence type="predicted"/>
<accession>A0A0F9AAT9</accession>
<protein>
    <submittedName>
        <fullName evidence="1">Uncharacterized protein</fullName>
    </submittedName>
</protein>
<reference evidence="1" key="1">
    <citation type="journal article" date="2015" name="Nature">
        <title>Complex archaea that bridge the gap between prokaryotes and eukaryotes.</title>
        <authorList>
            <person name="Spang A."/>
            <person name="Saw J.H."/>
            <person name="Jorgensen S.L."/>
            <person name="Zaremba-Niedzwiedzka K."/>
            <person name="Martijn J."/>
            <person name="Lind A.E."/>
            <person name="van Eijk R."/>
            <person name="Schleper C."/>
            <person name="Guy L."/>
            <person name="Ettema T.J."/>
        </authorList>
    </citation>
    <scope>NUCLEOTIDE SEQUENCE</scope>
</reference>
<gene>
    <name evidence="1" type="ORF">LCGC14_2673850</name>
</gene>
<organism evidence="1">
    <name type="scientific">marine sediment metagenome</name>
    <dbReference type="NCBI Taxonomy" id="412755"/>
    <lineage>
        <taxon>unclassified sequences</taxon>
        <taxon>metagenomes</taxon>
        <taxon>ecological metagenomes</taxon>
    </lineage>
</organism>
<comment type="caution">
    <text evidence="1">The sequence shown here is derived from an EMBL/GenBank/DDBJ whole genome shotgun (WGS) entry which is preliminary data.</text>
</comment>